<evidence type="ECO:0000313" key="1">
    <source>
        <dbReference type="EMBL" id="TKS92176.1"/>
    </source>
</evidence>
<reference evidence="1 2" key="1">
    <citation type="submission" date="2019-01" db="EMBL/GenBank/DDBJ databases">
        <title>Genome Assembly of Collichthys lucidus.</title>
        <authorList>
            <person name="Cai M."/>
            <person name="Xiao S."/>
        </authorList>
    </citation>
    <scope>NUCLEOTIDE SEQUENCE [LARGE SCALE GENOMIC DNA]</scope>
    <source>
        <strain evidence="1">JT15FE1705JMU</strain>
        <tissue evidence="1">Muscle</tissue>
    </source>
</reference>
<dbReference type="EMBL" id="CM014100">
    <property type="protein sequence ID" value="TKS92176.1"/>
    <property type="molecule type" value="Genomic_DNA"/>
</dbReference>
<keyword evidence="2" id="KW-1185">Reference proteome</keyword>
<protein>
    <submittedName>
        <fullName evidence="1">G patch domain-containing protein 8</fullName>
    </submittedName>
</protein>
<organism evidence="1 2">
    <name type="scientific">Collichthys lucidus</name>
    <name type="common">Big head croaker</name>
    <name type="synonym">Sciaena lucida</name>
    <dbReference type="NCBI Taxonomy" id="240159"/>
    <lineage>
        <taxon>Eukaryota</taxon>
        <taxon>Metazoa</taxon>
        <taxon>Chordata</taxon>
        <taxon>Craniata</taxon>
        <taxon>Vertebrata</taxon>
        <taxon>Euteleostomi</taxon>
        <taxon>Actinopterygii</taxon>
        <taxon>Neopterygii</taxon>
        <taxon>Teleostei</taxon>
        <taxon>Neoteleostei</taxon>
        <taxon>Acanthomorphata</taxon>
        <taxon>Eupercaria</taxon>
        <taxon>Sciaenidae</taxon>
        <taxon>Collichthys</taxon>
    </lineage>
</organism>
<dbReference type="Proteomes" id="UP000298787">
    <property type="component" value="Chromosome 23"/>
</dbReference>
<gene>
    <name evidence="1" type="ORF">D9C73_025623</name>
</gene>
<sequence>MLMRGPVSSELTTCQCGIKSPHYYGLFLSSCLSLQNQSPVGNVCGGGNHFDQYEEGQLELEQASLDKPIESDIIYFLSLYDVLSQRHTKICTVCGWRRERKERERGGLLTRLEWLFLLLRYYLWRGAEGRAAASHISSHIRGKNGHIKRRRQLSTLSPIINKTRTPDLIVFGKSMPKEEGGRLFLYRQVTMKVCHQVKPSAQTEDLEDLVTHVFHNPNYAVAARKGDQEKQILTPALASKEISFEMDH</sequence>
<evidence type="ECO:0000313" key="2">
    <source>
        <dbReference type="Proteomes" id="UP000298787"/>
    </source>
</evidence>
<accession>A0A4U5VTZ0</accession>
<dbReference type="PROSITE" id="PS51257">
    <property type="entry name" value="PROKAR_LIPOPROTEIN"/>
    <property type="match status" value="1"/>
</dbReference>
<dbReference type="AlphaFoldDB" id="A0A4U5VTZ0"/>
<name>A0A4U5VTZ0_COLLU</name>
<proteinExistence type="predicted"/>